<keyword evidence="3" id="KW-0812">Transmembrane</keyword>
<feature type="domain" description="Single Cache" evidence="6">
    <location>
        <begin position="282"/>
        <end position="369"/>
    </location>
</feature>
<dbReference type="SMART" id="SM01049">
    <property type="entry name" value="Cache_2"/>
    <property type="match status" value="2"/>
</dbReference>
<dbReference type="RefSeq" id="WP_338093571.1">
    <property type="nucleotide sequence ID" value="NZ_JAWDKA010000002.1"/>
</dbReference>
<dbReference type="AlphaFoldDB" id="A0AAE4MBJ2"/>
<organism evidence="7 8">
    <name type="scientific">Methanorbis furvi</name>
    <dbReference type="NCBI Taxonomy" id="3028299"/>
    <lineage>
        <taxon>Archaea</taxon>
        <taxon>Methanobacteriati</taxon>
        <taxon>Methanobacteriota</taxon>
        <taxon>Stenosarchaea group</taxon>
        <taxon>Methanomicrobia</taxon>
        <taxon>Methanomicrobiales</taxon>
        <taxon>Methanocorpusculaceae</taxon>
        <taxon>Methanorbis</taxon>
    </lineage>
</organism>
<evidence type="ECO:0000256" key="4">
    <source>
        <dbReference type="ARBA" id="ARBA00022989"/>
    </source>
</evidence>
<gene>
    <name evidence="7" type="ORF">McpAg1_03590</name>
</gene>
<evidence type="ECO:0000256" key="3">
    <source>
        <dbReference type="ARBA" id="ARBA00022692"/>
    </source>
</evidence>
<name>A0AAE4MBJ2_9EURY</name>
<evidence type="ECO:0000313" key="8">
    <source>
        <dbReference type="Proteomes" id="UP001273136"/>
    </source>
</evidence>
<protein>
    <recommendedName>
        <fullName evidence="6">Single Cache domain-containing protein</fullName>
    </recommendedName>
</protein>
<dbReference type="Pfam" id="PF08269">
    <property type="entry name" value="dCache_2"/>
    <property type="match status" value="1"/>
</dbReference>
<dbReference type="EMBL" id="JAWDKA010000002">
    <property type="protein sequence ID" value="MDV0441179.1"/>
    <property type="molecule type" value="Genomic_DNA"/>
</dbReference>
<accession>A0AAE4MBJ2</accession>
<comment type="subcellular location">
    <subcellularLocation>
        <location evidence="1">Cell membrane</location>
        <topology evidence="1">Multi-pass membrane protein</topology>
    </subcellularLocation>
</comment>
<reference evidence="7" key="1">
    <citation type="submission" date="2023-06" db="EMBL/GenBank/DDBJ databases">
        <title>Genome sequence of Methancorpusculaceae sp. Ag1.</title>
        <authorList>
            <person name="Protasov E."/>
            <person name="Platt K."/>
            <person name="Poehlein A."/>
            <person name="Daniel R."/>
            <person name="Brune A."/>
        </authorList>
    </citation>
    <scope>NUCLEOTIDE SEQUENCE</scope>
    <source>
        <strain evidence="7">Ag1</strain>
    </source>
</reference>
<sequence>MKYLFSLILGICLVLSVCTAGCVLPLPTQQSDIPDYYAEQVELAHKFALGISNDTSVLGNALISAIEYQSNFSADSPEVLESLRDLYMHNPSATSIYRVNVDNVVVAAVPESASHRVGYQIPLLEFDPFNLAYPIYHSTYVRESTGETHLLFCVPVYTSDGIYDGFLCYVIDPKSKVLVVPSRSVIPREGVIVMVLDENGDVLYADNTKRIGQNAILNAQIAGENETAAVIKEMLLTQNGTATYTAYSFSNMKYITIAVAWETLETRSGPLTIAVGKPITDYQTVVRPSSSTDETLEEFVQSAYLYAVKYGKNAAIEAFNDPKSQFVTQQYTISAIDINGTILANPMLPGDVGVNLIANTDVNGVPIVKTLVQRAKQGGGYALYLHPDPMDNQEMKVKRSYVMPVDENWFIVAGIYTDTDEKYVDHQLQNAMVAYTRHVAQYAQTYGKDAAIDALNTPNGLFYSEDIRLVAVDSAGTILARPYNPELIGNSLLGATDIYGSSLGRDLVVLANSGGGMIYQYYPNRYTNENHMTLMYVLPIDDTWFLASGITMKQAP</sequence>
<evidence type="ECO:0000256" key="2">
    <source>
        <dbReference type="ARBA" id="ARBA00022475"/>
    </source>
</evidence>
<dbReference type="Gene3D" id="3.30.450.20">
    <property type="entry name" value="PAS domain"/>
    <property type="match status" value="2"/>
</dbReference>
<evidence type="ECO:0000256" key="1">
    <source>
        <dbReference type="ARBA" id="ARBA00004651"/>
    </source>
</evidence>
<keyword evidence="5" id="KW-0472">Membrane</keyword>
<evidence type="ECO:0000313" key="7">
    <source>
        <dbReference type="EMBL" id="MDV0441179.1"/>
    </source>
</evidence>
<keyword evidence="8" id="KW-1185">Reference proteome</keyword>
<evidence type="ECO:0000256" key="5">
    <source>
        <dbReference type="ARBA" id="ARBA00023136"/>
    </source>
</evidence>
<comment type="caution">
    <text evidence="7">The sequence shown here is derived from an EMBL/GenBank/DDBJ whole genome shotgun (WGS) entry which is preliminary data.</text>
</comment>
<dbReference type="InterPro" id="IPR004010">
    <property type="entry name" value="Double_Cache_2"/>
</dbReference>
<dbReference type="Proteomes" id="UP001273136">
    <property type="component" value="Unassembled WGS sequence"/>
</dbReference>
<dbReference type="GO" id="GO:0005886">
    <property type="term" value="C:plasma membrane"/>
    <property type="evidence" value="ECO:0007669"/>
    <property type="project" value="UniProtKB-SubCell"/>
</dbReference>
<feature type="domain" description="Single Cache" evidence="6">
    <location>
        <begin position="429"/>
        <end position="505"/>
    </location>
</feature>
<keyword evidence="2" id="KW-1003">Cell membrane</keyword>
<dbReference type="InterPro" id="IPR033480">
    <property type="entry name" value="sCache_2"/>
</dbReference>
<keyword evidence="4" id="KW-1133">Transmembrane helix</keyword>
<evidence type="ECO:0000259" key="6">
    <source>
        <dbReference type="SMART" id="SM01049"/>
    </source>
</evidence>
<proteinExistence type="predicted"/>